<evidence type="ECO:0000256" key="1">
    <source>
        <dbReference type="ARBA" id="ARBA00006974"/>
    </source>
</evidence>
<keyword evidence="3" id="KW-1185">Reference proteome</keyword>
<organism evidence="2 3">
    <name type="scientific">Musa balbisiana</name>
    <name type="common">Banana</name>
    <dbReference type="NCBI Taxonomy" id="52838"/>
    <lineage>
        <taxon>Eukaryota</taxon>
        <taxon>Viridiplantae</taxon>
        <taxon>Streptophyta</taxon>
        <taxon>Embryophyta</taxon>
        <taxon>Tracheophyta</taxon>
        <taxon>Spermatophyta</taxon>
        <taxon>Magnoliopsida</taxon>
        <taxon>Liliopsida</taxon>
        <taxon>Zingiberales</taxon>
        <taxon>Musaceae</taxon>
        <taxon>Musa</taxon>
    </lineage>
</organism>
<accession>A0A4S8ILA8</accession>
<dbReference type="Pfam" id="PF02519">
    <property type="entry name" value="Auxin_inducible"/>
    <property type="match status" value="1"/>
</dbReference>
<dbReference type="AlphaFoldDB" id="A0A4S8ILA8"/>
<evidence type="ECO:0000313" key="3">
    <source>
        <dbReference type="Proteomes" id="UP000317650"/>
    </source>
</evidence>
<dbReference type="GO" id="GO:0009733">
    <property type="term" value="P:response to auxin"/>
    <property type="evidence" value="ECO:0007669"/>
    <property type="project" value="InterPro"/>
</dbReference>
<proteinExistence type="inferred from homology"/>
<reference evidence="2 3" key="1">
    <citation type="journal article" date="2019" name="Nat. Plants">
        <title>Genome sequencing of Musa balbisiana reveals subgenome evolution and function divergence in polyploid bananas.</title>
        <authorList>
            <person name="Yao X."/>
        </authorList>
    </citation>
    <scope>NUCLEOTIDE SEQUENCE [LARGE SCALE GENOMIC DNA]</scope>
    <source>
        <strain evidence="3">cv. DH-PKW</strain>
        <tissue evidence="2">Leaves</tissue>
    </source>
</reference>
<sequence>MKNGYLTVEVGLQNEGGGGGLQKLTMPVTYINHPRFAGLLDKAKDIYGYCSGAPGPLKLPCTVEEFINVKSLVERESGGSQ</sequence>
<comment type="similarity">
    <text evidence="1">Belongs to the ARG7 family.</text>
</comment>
<dbReference type="InterPro" id="IPR003676">
    <property type="entry name" value="SAUR_fam"/>
</dbReference>
<name>A0A4S8ILA8_MUSBA</name>
<dbReference type="EMBL" id="PYDT01000009">
    <property type="protein sequence ID" value="THU49228.1"/>
    <property type="molecule type" value="Genomic_DNA"/>
</dbReference>
<gene>
    <name evidence="2" type="ORF">C4D60_Mb06t07340</name>
</gene>
<comment type="caution">
    <text evidence="2">The sequence shown here is derived from an EMBL/GenBank/DDBJ whole genome shotgun (WGS) entry which is preliminary data.</text>
</comment>
<evidence type="ECO:0008006" key="4">
    <source>
        <dbReference type="Google" id="ProtNLM"/>
    </source>
</evidence>
<dbReference type="PANTHER" id="PTHR31374:SF228">
    <property type="entry name" value="SAUR FAMILY PROTEIN"/>
    <property type="match status" value="1"/>
</dbReference>
<evidence type="ECO:0000313" key="2">
    <source>
        <dbReference type="EMBL" id="THU49228.1"/>
    </source>
</evidence>
<dbReference type="PANTHER" id="PTHR31374">
    <property type="entry name" value="AUXIN-INDUCED PROTEIN-LIKE-RELATED"/>
    <property type="match status" value="1"/>
</dbReference>
<dbReference type="Proteomes" id="UP000317650">
    <property type="component" value="Chromosome 6"/>
</dbReference>
<protein>
    <recommendedName>
        <fullName evidence="4">Auxin-responsive protein</fullName>
    </recommendedName>
</protein>